<feature type="compositionally biased region" description="Pro residues" evidence="3">
    <location>
        <begin position="421"/>
        <end position="431"/>
    </location>
</feature>
<evidence type="ECO:0000259" key="4">
    <source>
        <dbReference type="Pfam" id="PF25876"/>
    </source>
</evidence>
<evidence type="ECO:0000313" key="9">
    <source>
        <dbReference type="Proteomes" id="UP000294547"/>
    </source>
</evidence>
<gene>
    <name evidence="8" type="ORF">EDD54_2186</name>
</gene>
<dbReference type="Proteomes" id="UP000294547">
    <property type="component" value="Unassembled WGS sequence"/>
</dbReference>
<dbReference type="AlphaFoldDB" id="A0A4R6RGG6"/>
<feature type="compositionally biased region" description="Low complexity" evidence="3">
    <location>
        <begin position="58"/>
        <end position="67"/>
    </location>
</feature>
<dbReference type="InterPro" id="IPR006143">
    <property type="entry name" value="RND_pump_MFP"/>
</dbReference>
<dbReference type="RefSeq" id="WP_126541189.1">
    <property type="nucleotide sequence ID" value="NZ_BSPM01000004.1"/>
</dbReference>
<comment type="caution">
    <text evidence="8">The sequence shown here is derived from an EMBL/GenBank/DDBJ whole genome shotgun (WGS) entry which is preliminary data.</text>
</comment>
<proteinExistence type="inferred from homology"/>
<dbReference type="Gene3D" id="2.40.30.170">
    <property type="match status" value="1"/>
</dbReference>
<dbReference type="InterPro" id="IPR058624">
    <property type="entry name" value="MdtA-like_HH"/>
</dbReference>
<feature type="region of interest" description="Disordered" evidence="3">
    <location>
        <begin position="58"/>
        <end position="110"/>
    </location>
</feature>
<evidence type="ECO:0000256" key="1">
    <source>
        <dbReference type="ARBA" id="ARBA00009477"/>
    </source>
</evidence>
<dbReference type="GO" id="GO:0015562">
    <property type="term" value="F:efflux transmembrane transporter activity"/>
    <property type="evidence" value="ECO:0007669"/>
    <property type="project" value="TreeGrafter"/>
</dbReference>
<dbReference type="OrthoDB" id="9806939at2"/>
<accession>A0A4R6RGG6</accession>
<dbReference type="Gene3D" id="1.10.287.470">
    <property type="entry name" value="Helix hairpin bin"/>
    <property type="match status" value="1"/>
</dbReference>
<dbReference type="FunFam" id="2.40.30.170:FF:000010">
    <property type="entry name" value="Efflux RND transporter periplasmic adaptor subunit"/>
    <property type="match status" value="1"/>
</dbReference>
<sequence length="431" mass="43839">MAVWKQVVLVCVLAVAGVFAWGAYDPSARATLAGLGVPEAALPAWAFLARPEADAAAGPATAGAGKRPAGGGQAGGVQAGAAQGGSRSGGGQGGGRGGPSGPITVVAAPASTQKTNDRVVAIGTAEAARTVTLFPRSTGEVTEIGFRPGEVVKAGAVLVRLDDDAEKIALAKAELTLSDARAKATRYETLAGSRAISAVDRDTARSELQAAELAVRDARLALDRRVILAPYAGVVGLTTVEVGAMVSSTTEIVTLDERATLKIEFRIPEAFASKVALGQSVSAVTPARPGDDFEGEVTALGSRVESDSRTLVVQAALDNAADLLRPGMSFHVTLRFSGDDEIAVPALSVQWDRDGSYVWRVKDGAVERVAVRIVERSAETVLVDGDLAAGDTVVVEGVQRLRPGAKVALADAARGDGPAAATPPAPAGTRG</sequence>
<feature type="domain" description="CusB-like beta-barrel" evidence="6">
    <location>
        <begin position="263"/>
        <end position="335"/>
    </location>
</feature>
<reference evidence="8 9" key="1">
    <citation type="submission" date="2019-03" db="EMBL/GenBank/DDBJ databases">
        <title>Genomic Encyclopedia of Type Strains, Phase IV (KMG-IV): sequencing the most valuable type-strain genomes for metagenomic binning, comparative biology and taxonomic classification.</title>
        <authorList>
            <person name="Goeker M."/>
        </authorList>
    </citation>
    <scope>NUCLEOTIDE SEQUENCE [LARGE SCALE GENOMIC DNA]</scope>
    <source>
        <strain evidence="8 9">DSM 102969</strain>
    </source>
</reference>
<dbReference type="EMBL" id="SNXY01000007">
    <property type="protein sequence ID" value="TDP85334.1"/>
    <property type="molecule type" value="Genomic_DNA"/>
</dbReference>
<evidence type="ECO:0000259" key="6">
    <source>
        <dbReference type="Pfam" id="PF25954"/>
    </source>
</evidence>
<evidence type="ECO:0000259" key="5">
    <source>
        <dbReference type="Pfam" id="PF25917"/>
    </source>
</evidence>
<dbReference type="Pfam" id="PF25917">
    <property type="entry name" value="BSH_RND"/>
    <property type="match status" value="1"/>
</dbReference>
<dbReference type="InterPro" id="IPR058792">
    <property type="entry name" value="Beta-barrel_RND_2"/>
</dbReference>
<name>A0A4R6RGG6_9HYPH</name>
<protein>
    <submittedName>
        <fullName evidence="8">RND family efflux transporter MFP subunit</fullName>
    </submittedName>
</protein>
<feature type="coiled-coil region" evidence="2">
    <location>
        <begin position="170"/>
        <end position="221"/>
    </location>
</feature>
<keyword evidence="9" id="KW-1185">Reference proteome</keyword>
<dbReference type="SUPFAM" id="SSF111369">
    <property type="entry name" value="HlyD-like secretion proteins"/>
    <property type="match status" value="1"/>
</dbReference>
<dbReference type="Gene3D" id="2.40.420.20">
    <property type="match status" value="1"/>
</dbReference>
<organism evidence="8 9">
    <name type="scientific">Oharaeibacter diazotrophicus</name>
    <dbReference type="NCBI Taxonomy" id="1920512"/>
    <lineage>
        <taxon>Bacteria</taxon>
        <taxon>Pseudomonadati</taxon>
        <taxon>Pseudomonadota</taxon>
        <taxon>Alphaproteobacteria</taxon>
        <taxon>Hyphomicrobiales</taxon>
        <taxon>Pleomorphomonadaceae</taxon>
        <taxon>Oharaeibacter</taxon>
    </lineage>
</organism>
<dbReference type="Pfam" id="PF25989">
    <property type="entry name" value="YknX_C"/>
    <property type="match status" value="1"/>
</dbReference>
<evidence type="ECO:0000259" key="7">
    <source>
        <dbReference type="Pfam" id="PF25989"/>
    </source>
</evidence>
<feature type="domain" description="Multidrug resistance protein MdtA-like alpha-helical hairpin" evidence="4">
    <location>
        <begin position="169"/>
        <end position="223"/>
    </location>
</feature>
<feature type="domain" description="Multidrug resistance protein MdtA-like barrel-sandwich hybrid" evidence="5">
    <location>
        <begin position="129"/>
        <end position="250"/>
    </location>
</feature>
<feature type="compositionally biased region" description="Gly residues" evidence="3">
    <location>
        <begin position="68"/>
        <end position="100"/>
    </location>
</feature>
<dbReference type="GO" id="GO:1990281">
    <property type="term" value="C:efflux pump complex"/>
    <property type="evidence" value="ECO:0007669"/>
    <property type="project" value="TreeGrafter"/>
</dbReference>
<dbReference type="Pfam" id="PF25954">
    <property type="entry name" value="Beta-barrel_RND_2"/>
    <property type="match status" value="1"/>
</dbReference>
<dbReference type="NCBIfam" id="TIGR01730">
    <property type="entry name" value="RND_mfp"/>
    <property type="match status" value="1"/>
</dbReference>
<feature type="region of interest" description="Disordered" evidence="3">
    <location>
        <begin position="412"/>
        <end position="431"/>
    </location>
</feature>
<feature type="domain" description="YknX-like C-terminal permuted SH3-like" evidence="7">
    <location>
        <begin position="342"/>
        <end position="408"/>
    </location>
</feature>
<evidence type="ECO:0000256" key="2">
    <source>
        <dbReference type="SAM" id="Coils"/>
    </source>
</evidence>
<dbReference type="InterPro" id="IPR058625">
    <property type="entry name" value="MdtA-like_BSH"/>
</dbReference>
<evidence type="ECO:0000256" key="3">
    <source>
        <dbReference type="SAM" id="MobiDB-lite"/>
    </source>
</evidence>
<dbReference type="InterPro" id="IPR058637">
    <property type="entry name" value="YknX-like_C"/>
</dbReference>
<comment type="similarity">
    <text evidence="1">Belongs to the membrane fusion protein (MFP) (TC 8.A.1) family.</text>
</comment>
<evidence type="ECO:0000313" key="8">
    <source>
        <dbReference type="EMBL" id="TDP85334.1"/>
    </source>
</evidence>
<dbReference type="Gene3D" id="2.40.50.100">
    <property type="match status" value="1"/>
</dbReference>
<dbReference type="PANTHER" id="PTHR30469">
    <property type="entry name" value="MULTIDRUG RESISTANCE PROTEIN MDTA"/>
    <property type="match status" value="1"/>
</dbReference>
<dbReference type="Pfam" id="PF25876">
    <property type="entry name" value="HH_MFP_RND"/>
    <property type="match status" value="1"/>
</dbReference>
<keyword evidence="2" id="KW-0175">Coiled coil</keyword>
<dbReference type="PANTHER" id="PTHR30469:SF11">
    <property type="entry name" value="BLL4320 PROTEIN"/>
    <property type="match status" value="1"/>
</dbReference>